<accession>A0ACC0K9J0</accession>
<dbReference type="Proteomes" id="UP001064048">
    <property type="component" value="Chromosome 24"/>
</dbReference>
<protein>
    <submittedName>
        <fullName evidence="1">Uncharacterized protein</fullName>
    </submittedName>
</protein>
<organism evidence="1 2">
    <name type="scientific">Choristoneura fumiferana</name>
    <name type="common">Spruce budworm moth</name>
    <name type="synonym">Archips fumiferana</name>
    <dbReference type="NCBI Taxonomy" id="7141"/>
    <lineage>
        <taxon>Eukaryota</taxon>
        <taxon>Metazoa</taxon>
        <taxon>Ecdysozoa</taxon>
        <taxon>Arthropoda</taxon>
        <taxon>Hexapoda</taxon>
        <taxon>Insecta</taxon>
        <taxon>Pterygota</taxon>
        <taxon>Neoptera</taxon>
        <taxon>Endopterygota</taxon>
        <taxon>Lepidoptera</taxon>
        <taxon>Glossata</taxon>
        <taxon>Ditrysia</taxon>
        <taxon>Tortricoidea</taxon>
        <taxon>Tortricidae</taxon>
        <taxon>Tortricinae</taxon>
        <taxon>Choristoneura</taxon>
    </lineage>
</organism>
<proteinExistence type="predicted"/>
<name>A0ACC0K9J0_CHOFU</name>
<dbReference type="EMBL" id="CM046124">
    <property type="protein sequence ID" value="KAI8433086.1"/>
    <property type="molecule type" value="Genomic_DNA"/>
</dbReference>
<comment type="caution">
    <text evidence="1">The sequence shown here is derived from an EMBL/GenBank/DDBJ whole genome shotgun (WGS) entry which is preliminary data.</text>
</comment>
<evidence type="ECO:0000313" key="1">
    <source>
        <dbReference type="EMBL" id="KAI8433086.1"/>
    </source>
</evidence>
<evidence type="ECO:0000313" key="2">
    <source>
        <dbReference type="Proteomes" id="UP001064048"/>
    </source>
</evidence>
<reference evidence="1 2" key="1">
    <citation type="journal article" date="2022" name="Genome Biol. Evol.">
        <title>The Spruce Budworm Genome: Reconstructing the Evolutionary History of Antifreeze Proteins.</title>
        <authorList>
            <person name="Beliveau C."/>
            <person name="Gagne P."/>
            <person name="Picq S."/>
            <person name="Vernygora O."/>
            <person name="Keeling C.I."/>
            <person name="Pinkney K."/>
            <person name="Doucet D."/>
            <person name="Wen F."/>
            <person name="Johnston J.S."/>
            <person name="Maaroufi H."/>
            <person name="Boyle B."/>
            <person name="Laroche J."/>
            <person name="Dewar K."/>
            <person name="Juretic N."/>
            <person name="Blackburn G."/>
            <person name="Nisole A."/>
            <person name="Brunet B."/>
            <person name="Brandao M."/>
            <person name="Lumley L."/>
            <person name="Duan J."/>
            <person name="Quan G."/>
            <person name="Lucarotti C.J."/>
            <person name="Roe A.D."/>
            <person name="Sperling F.A.H."/>
            <person name="Levesque R.C."/>
            <person name="Cusson M."/>
        </authorList>
    </citation>
    <scope>NUCLEOTIDE SEQUENCE [LARGE SCALE GENOMIC DNA]</scope>
    <source>
        <strain evidence="1">Glfc:IPQL:Cfum</strain>
    </source>
</reference>
<gene>
    <name evidence="1" type="ORF">MSG28_013944</name>
</gene>
<sequence>MHALVLLLAVGVIATPLTKPVKNYREERSDLSDGQPSGLLMPGDDPYPNGNAPYFGHNDEETETVSPHGTEHQVSQMVVNAEGCPTGHKKIKDKCVLCGDGQVIAFGSCIDKDK</sequence>
<keyword evidence="2" id="KW-1185">Reference proteome</keyword>